<proteinExistence type="predicted"/>
<protein>
    <submittedName>
        <fullName evidence="2">Uncharacterized protein</fullName>
    </submittedName>
</protein>
<dbReference type="Proteomes" id="UP000036681">
    <property type="component" value="Unplaced"/>
</dbReference>
<evidence type="ECO:0000313" key="1">
    <source>
        <dbReference type="Proteomes" id="UP000036681"/>
    </source>
</evidence>
<name>A0A0M3HJC9_ASCLU</name>
<dbReference type="WBParaSite" id="ALUE_0000162401-mRNA-1">
    <property type="protein sequence ID" value="ALUE_0000162401-mRNA-1"/>
    <property type="gene ID" value="ALUE_0000162401"/>
</dbReference>
<keyword evidence="1" id="KW-1185">Reference proteome</keyword>
<accession>A0A0M3HJC9</accession>
<sequence length="92" mass="10491">MALLKRDIKYASDDIVDQHSTIVLPFNYGLVVSAEPRHLLESGATLTPRFLTRKLLVCQDLAAFPRFQVYPMVLKRPQGPHLWSSKNFSKAH</sequence>
<evidence type="ECO:0000313" key="2">
    <source>
        <dbReference type="WBParaSite" id="ALUE_0000162401-mRNA-1"/>
    </source>
</evidence>
<reference evidence="2" key="1">
    <citation type="submission" date="2017-02" db="UniProtKB">
        <authorList>
            <consortium name="WormBaseParasite"/>
        </authorList>
    </citation>
    <scope>IDENTIFICATION</scope>
</reference>
<organism evidence="1 2">
    <name type="scientific">Ascaris lumbricoides</name>
    <name type="common">Giant roundworm</name>
    <dbReference type="NCBI Taxonomy" id="6252"/>
    <lineage>
        <taxon>Eukaryota</taxon>
        <taxon>Metazoa</taxon>
        <taxon>Ecdysozoa</taxon>
        <taxon>Nematoda</taxon>
        <taxon>Chromadorea</taxon>
        <taxon>Rhabditida</taxon>
        <taxon>Spirurina</taxon>
        <taxon>Ascaridomorpha</taxon>
        <taxon>Ascaridoidea</taxon>
        <taxon>Ascarididae</taxon>
        <taxon>Ascaris</taxon>
    </lineage>
</organism>
<dbReference type="AlphaFoldDB" id="A0A0M3HJC9"/>